<sequence length="341" mass="37717">MSSTPSIEVQRFGGALLMRFAGSTLAAFALLLVLSHKSYVNETDQQQPTSNGLRSLQWQDEAGEEDRYLPYRHHPHQHSSVNTGLDSSVVSEPSSKDYFVFLQKFPLQNSFKMIFHTEVVVCPRQAFAKDAHFLESLDALVLELPPSSFDDIIINKKAKKQIHFAVVAKNQWSAQSDPSCVQLGYGGKSDWSSVDNAYEFCRTACCGSPHKNDNSNYALNSLDAVIKNAMGEEKEVYLYGVSSMSGEDAYRAVCHGHMNAVEEDELPMCVSNWAGTDYNALTNNCNTFTSTVLKCVYGMSDSKPDLGVSDMVKVSCPKEKSNDKDVQMCKVPKSANILSSQ</sequence>
<proteinExistence type="predicted"/>
<dbReference type="AlphaFoldDB" id="A0AAD8YF50"/>
<dbReference type="EMBL" id="JATAAI010000006">
    <property type="protein sequence ID" value="KAK1744708.1"/>
    <property type="molecule type" value="Genomic_DNA"/>
</dbReference>
<evidence type="ECO:0000313" key="1">
    <source>
        <dbReference type="EMBL" id="KAK1744708.1"/>
    </source>
</evidence>
<keyword evidence="2" id="KW-1185">Reference proteome</keyword>
<reference evidence="1" key="1">
    <citation type="submission" date="2023-06" db="EMBL/GenBank/DDBJ databases">
        <title>Survivors Of The Sea: Transcriptome response of Skeletonema marinoi to long-term dormancy.</title>
        <authorList>
            <person name="Pinder M.I.M."/>
            <person name="Kourtchenko O."/>
            <person name="Robertson E.K."/>
            <person name="Larsson T."/>
            <person name="Maumus F."/>
            <person name="Osuna-Cruz C.M."/>
            <person name="Vancaester E."/>
            <person name="Stenow R."/>
            <person name="Vandepoele K."/>
            <person name="Ploug H."/>
            <person name="Bruchert V."/>
            <person name="Godhe A."/>
            <person name="Topel M."/>
        </authorList>
    </citation>
    <scope>NUCLEOTIDE SEQUENCE</scope>
    <source>
        <strain evidence="1">R05AC</strain>
    </source>
</reference>
<protein>
    <submittedName>
        <fullName evidence="1">Uncharacterized protein</fullName>
    </submittedName>
</protein>
<dbReference type="Proteomes" id="UP001224775">
    <property type="component" value="Unassembled WGS sequence"/>
</dbReference>
<name>A0AAD8YF50_9STRA</name>
<organism evidence="1 2">
    <name type="scientific">Skeletonema marinoi</name>
    <dbReference type="NCBI Taxonomy" id="267567"/>
    <lineage>
        <taxon>Eukaryota</taxon>
        <taxon>Sar</taxon>
        <taxon>Stramenopiles</taxon>
        <taxon>Ochrophyta</taxon>
        <taxon>Bacillariophyta</taxon>
        <taxon>Coscinodiscophyceae</taxon>
        <taxon>Thalassiosirophycidae</taxon>
        <taxon>Thalassiosirales</taxon>
        <taxon>Skeletonemataceae</taxon>
        <taxon>Skeletonema</taxon>
        <taxon>Skeletonema marinoi-dohrnii complex</taxon>
    </lineage>
</organism>
<gene>
    <name evidence="1" type="ORF">QTG54_003999</name>
</gene>
<accession>A0AAD8YF50</accession>
<evidence type="ECO:0000313" key="2">
    <source>
        <dbReference type="Proteomes" id="UP001224775"/>
    </source>
</evidence>
<comment type="caution">
    <text evidence="1">The sequence shown here is derived from an EMBL/GenBank/DDBJ whole genome shotgun (WGS) entry which is preliminary data.</text>
</comment>